<feature type="transmembrane region" description="Helical" evidence="1">
    <location>
        <begin position="94"/>
        <end position="118"/>
    </location>
</feature>
<keyword evidence="1" id="KW-0472">Membrane</keyword>
<name>A0AAD4QXB9_9BILA</name>
<proteinExistence type="predicted"/>
<gene>
    <name evidence="2" type="ORF">DdX_19529</name>
</gene>
<feature type="transmembrane region" description="Helical" evidence="1">
    <location>
        <begin position="139"/>
        <end position="160"/>
    </location>
</feature>
<keyword evidence="3" id="KW-1185">Reference proteome</keyword>
<keyword evidence="1" id="KW-1133">Transmembrane helix</keyword>
<feature type="transmembrane region" description="Helical" evidence="1">
    <location>
        <begin position="258"/>
        <end position="281"/>
    </location>
</feature>
<evidence type="ECO:0000313" key="3">
    <source>
        <dbReference type="Proteomes" id="UP001201812"/>
    </source>
</evidence>
<feature type="transmembrane region" description="Helical" evidence="1">
    <location>
        <begin position="20"/>
        <end position="41"/>
    </location>
</feature>
<dbReference type="EMBL" id="JAKKPZ010000394">
    <property type="protein sequence ID" value="KAI1695540.1"/>
    <property type="molecule type" value="Genomic_DNA"/>
</dbReference>
<organism evidence="2 3">
    <name type="scientific">Ditylenchus destructor</name>
    <dbReference type="NCBI Taxonomy" id="166010"/>
    <lineage>
        <taxon>Eukaryota</taxon>
        <taxon>Metazoa</taxon>
        <taxon>Ecdysozoa</taxon>
        <taxon>Nematoda</taxon>
        <taxon>Chromadorea</taxon>
        <taxon>Rhabditida</taxon>
        <taxon>Tylenchina</taxon>
        <taxon>Tylenchomorpha</taxon>
        <taxon>Sphaerularioidea</taxon>
        <taxon>Anguinidae</taxon>
        <taxon>Anguininae</taxon>
        <taxon>Ditylenchus</taxon>
    </lineage>
</organism>
<reference evidence="2" key="1">
    <citation type="submission" date="2022-01" db="EMBL/GenBank/DDBJ databases">
        <title>Genome Sequence Resource for Two Populations of Ditylenchus destructor, the Migratory Endoparasitic Phytonematode.</title>
        <authorList>
            <person name="Zhang H."/>
            <person name="Lin R."/>
            <person name="Xie B."/>
        </authorList>
    </citation>
    <scope>NUCLEOTIDE SEQUENCE</scope>
    <source>
        <strain evidence="2">BazhouSP</strain>
    </source>
</reference>
<feature type="transmembrane region" description="Helical" evidence="1">
    <location>
        <begin position="224"/>
        <end position="246"/>
    </location>
</feature>
<dbReference type="AlphaFoldDB" id="A0AAD4QXB9"/>
<sequence length="597" mass="68951">MTAGPRPYLHWLNFVETLLTLAFQIVTISLMSRVMFYGVVLKDKFKCHNMSKTVVSYMTVHIAGSILAIPHHLYLVILWKPVKPGDEPLYDPNVLYWTGIFDATYLFAPSLPVFLLTVDRCIALKFPVKYNSRFARRTMPTVTTVLTISWCCAIAFGFLLELPLDIGKMKHCEASACVFLKYHAMPQICMKVLMAIMNVLCTAYFLYALYAFKSCDGTRKLFTIKNCIVIVTAGSEIILNVLPLMFNTIFLNVTGETSAYIFGNYGLMLSTLDAMICAIFYERIYLKRNIHNNNAKQCHTQVIKIPKWTSNSNNIDNKMFPVSVTVDILGFLDRKELESVNQSNSLHHKIVTRYFSKTPLQRYDLISVWRDFDSKYSSGSIVKLQKKMRYRDGIASSPEPERYFVDSYLHNCENFFKLPFIRFEALFLICNYAQEYLSWANLFRRFPHAFHTTKSLTLHFHRDPSQEYLAQLLNWLPLPSIERIEIKFNEKRPPLLSRHVFNSKIFATARSVSINYHKKTGFPLNPSDIVDWLHSPHLSKEPRSLRLSGSFSSRCLSMLLKGLKMVCFYITFLEESINRIVNTGNISHSESTENVYT</sequence>
<feature type="transmembrane region" description="Helical" evidence="1">
    <location>
        <begin position="53"/>
        <end position="74"/>
    </location>
</feature>
<evidence type="ECO:0000313" key="2">
    <source>
        <dbReference type="EMBL" id="KAI1695540.1"/>
    </source>
</evidence>
<feature type="transmembrane region" description="Helical" evidence="1">
    <location>
        <begin position="192"/>
        <end position="212"/>
    </location>
</feature>
<dbReference type="Proteomes" id="UP001201812">
    <property type="component" value="Unassembled WGS sequence"/>
</dbReference>
<keyword evidence="1" id="KW-0812">Transmembrane</keyword>
<evidence type="ECO:0000256" key="1">
    <source>
        <dbReference type="SAM" id="Phobius"/>
    </source>
</evidence>
<protein>
    <submittedName>
        <fullName evidence="2">Uncharacterized protein</fullName>
    </submittedName>
</protein>
<comment type="caution">
    <text evidence="2">The sequence shown here is derived from an EMBL/GenBank/DDBJ whole genome shotgun (WGS) entry which is preliminary data.</text>
</comment>
<accession>A0AAD4QXB9</accession>